<keyword evidence="2" id="KW-1185">Reference proteome</keyword>
<name>A0A2T1LVQ5_9CHRO</name>
<dbReference type="EMBL" id="PXOH01000017">
    <property type="protein sequence ID" value="PSF35803.1"/>
    <property type="molecule type" value="Genomic_DNA"/>
</dbReference>
<evidence type="ECO:0000313" key="2">
    <source>
        <dbReference type="Proteomes" id="UP000239001"/>
    </source>
</evidence>
<organism evidence="1 2">
    <name type="scientific">Aphanothece hegewaldii CCALA 016</name>
    <dbReference type="NCBI Taxonomy" id="2107694"/>
    <lineage>
        <taxon>Bacteria</taxon>
        <taxon>Bacillati</taxon>
        <taxon>Cyanobacteriota</taxon>
        <taxon>Cyanophyceae</taxon>
        <taxon>Oscillatoriophycideae</taxon>
        <taxon>Chroococcales</taxon>
        <taxon>Aphanothecaceae</taxon>
        <taxon>Aphanothece</taxon>
    </lineage>
</organism>
<sequence length="269" mass="29703">MELIMLSNSTFDLKYLLPWLVLLSLAFMVKEPEQVVANEASCAIKSFKAKGEAGNLPILTIYKGSGLNISFIPVSQKLKKVWLDDPSQVTVDFDAPLEKGASVIHLKRINPLNFSQLPKSDRTLLTVITTSPQGQQSRYQFRLTYGNAGKPSCYGISVVPDPVASVASVSYLPVELESNLMSGLAIAKSRGLISSLQGNLVLERRVKQYISLRKQGMDEELAQTRAKISQGFLDRLQELADSAVQEPPDEQEIVCDQDAFKLLECLLID</sequence>
<accession>A0A2T1LVQ5</accession>
<protein>
    <submittedName>
        <fullName evidence="1">Uncharacterized protein</fullName>
    </submittedName>
</protein>
<dbReference type="AlphaFoldDB" id="A0A2T1LVQ5"/>
<dbReference type="Proteomes" id="UP000239001">
    <property type="component" value="Unassembled WGS sequence"/>
</dbReference>
<gene>
    <name evidence="1" type="ORF">C7H19_15370</name>
</gene>
<proteinExistence type="predicted"/>
<evidence type="ECO:0000313" key="1">
    <source>
        <dbReference type="EMBL" id="PSF35803.1"/>
    </source>
</evidence>
<reference evidence="1 2" key="2">
    <citation type="submission" date="2018-03" db="EMBL/GenBank/DDBJ databases">
        <authorList>
            <person name="Keele B.F."/>
        </authorList>
    </citation>
    <scope>NUCLEOTIDE SEQUENCE [LARGE SCALE GENOMIC DNA]</scope>
    <source>
        <strain evidence="1 2">CCALA 016</strain>
    </source>
</reference>
<comment type="caution">
    <text evidence="1">The sequence shown here is derived from an EMBL/GenBank/DDBJ whole genome shotgun (WGS) entry which is preliminary data.</text>
</comment>
<reference evidence="1 2" key="1">
    <citation type="submission" date="2018-03" db="EMBL/GenBank/DDBJ databases">
        <title>The ancient ancestry and fast evolution of plastids.</title>
        <authorList>
            <person name="Moore K.R."/>
            <person name="Magnabosco C."/>
            <person name="Momper L."/>
            <person name="Gold D.A."/>
            <person name="Bosak T."/>
            <person name="Fournier G.P."/>
        </authorList>
    </citation>
    <scope>NUCLEOTIDE SEQUENCE [LARGE SCALE GENOMIC DNA]</scope>
    <source>
        <strain evidence="1 2">CCALA 016</strain>
    </source>
</reference>